<feature type="transmembrane region" description="Helical" evidence="6">
    <location>
        <begin position="87"/>
        <end position="110"/>
    </location>
</feature>
<feature type="transmembrane region" description="Helical" evidence="6">
    <location>
        <begin position="25"/>
        <end position="53"/>
    </location>
</feature>
<accession>A0A0N5CXM5</accession>
<dbReference type="GO" id="GO:0008195">
    <property type="term" value="F:phosphatidate phosphatase activity"/>
    <property type="evidence" value="ECO:0007669"/>
    <property type="project" value="TreeGrafter"/>
</dbReference>
<evidence type="ECO:0000256" key="2">
    <source>
        <dbReference type="ARBA" id="ARBA00008816"/>
    </source>
</evidence>
<dbReference type="GO" id="GO:0007165">
    <property type="term" value="P:signal transduction"/>
    <property type="evidence" value="ECO:0007669"/>
    <property type="project" value="TreeGrafter"/>
</dbReference>
<keyword evidence="9" id="KW-1185">Reference proteome</keyword>
<dbReference type="InterPro" id="IPR043216">
    <property type="entry name" value="PAP-like"/>
</dbReference>
<sequence length="932" mass="105996">MLLRRVTLSGQFSQLTSDSVHSTRFVVVSGLVAMAVDILVSSSLALFLIYACIYRKLVSPYERGFYCYEVPYLSNPFLPNTVSSTQLLVVSFISPFFVIALAEGILFLISQGENKLRKYFHSTTSIYIKYITSFTVATFIMETLKCMFARLRPHYLSVCKPNWEQINCTDPNTYIKSVNCMSTDMHRIHIGRQSFPSGHSTAAVLLFTFLFFYLKGIVNATGNKWLHLVRVTVLVVIGGWMFMVMTTRVTDHWHHPTDVLGGVLLGFMCAYIPLRNMHFSLLMACFGADDLTDFIRYECAVEAGDDDHCKEILKWNSRKQIPGGLPLHFRLSADSDSSSEEYSPSYLISDDCESTFELIQEQLSKKIKENDLLGRNEESKEVGDDVTEKQLSEPISKFFQSKDISTIPSSHPVEKSTTALLLERTDFIVRSDLAAYARFAAPEIDAGRKLLVFYPFAGPEPGNENICFSLTVCALCDIRVFDLVGLCCYEYARYRKTNNLEPVSHYHLLMAEENGEIDEGLPAIDGYRLLNELGSCWSTVALVKSLTTSNFRNKVVVVYTITGRRYEFFIESMNLSLRWLRDEAIKRRIEDEYESFCYNLQFQEYGLETIKERDILLDLDKPISSTASWEFLLIRANSSRGDFTPVSCISSAQQLNQSLKADINLDSSLMLEKPRCLDLLSKVQNVDGMNFASPSSHTSCLLGSSVAVFSVERIHRYKSNWNATLIIRMDGIELIPIQVDQAGKRIPLFLQSSPKALSLKWDCVGGVEITDQLNDNYVLSVKREVRIVWLAYLTTKDHSELQKIESAGVTRDYKSNTEPVKSSLLHEMSRRKFYNNTYWKTLLLKADQNIAWDIAEKMSDIIYKRNMEVHQIYKYSNRGTKKPKDAIMEVFEVTMDTSLKSLSSPATPTVRKVSKLVTSAVPTFHKLLSKHD</sequence>
<evidence type="ECO:0000313" key="8">
    <source>
        <dbReference type="EMBL" id="VDN02355.1"/>
    </source>
</evidence>
<dbReference type="PANTHER" id="PTHR10165:SF174">
    <property type="entry name" value="PHOSPHATIDIC ACID PHOSPHATASE TYPE 2_HALOPEROXIDASE DOMAIN-CONTAINING PROTEIN"/>
    <property type="match status" value="1"/>
</dbReference>
<gene>
    <name evidence="8" type="ORF">TCLT_LOCUS5147</name>
</gene>
<evidence type="ECO:0000259" key="7">
    <source>
        <dbReference type="SMART" id="SM00014"/>
    </source>
</evidence>
<dbReference type="GO" id="GO:0046839">
    <property type="term" value="P:phospholipid dephosphorylation"/>
    <property type="evidence" value="ECO:0007669"/>
    <property type="project" value="TreeGrafter"/>
</dbReference>
<evidence type="ECO:0000313" key="10">
    <source>
        <dbReference type="WBParaSite" id="TCLT_0000515801-mRNA-1"/>
    </source>
</evidence>
<comment type="similarity">
    <text evidence="2">Belongs to the PA-phosphatase related phosphoesterase family.</text>
</comment>
<protein>
    <submittedName>
        <fullName evidence="10">AcidPPc domain-containing protein</fullName>
    </submittedName>
</protein>
<dbReference type="SMART" id="SM00014">
    <property type="entry name" value="acidPPc"/>
    <property type="match status" value="1"/>
</dbReference>
<dbReference type="AlphaFoldDB" id="A0A0N5CXM5"/>
<dbReference type="WBParaSite" id="TCLT_0000515801-mRNA-1">
    <property type="protein sequence ID" value="TCLT_0000515801-mRNA-1"/>
    <property type="gene ID" value="TCLT_0000515801"/>
</dbReference>
<evidence type="ECO:0000256" key="1">
    <source>
        <dbReference type="ARBA" id="ARBA00004141"/>
    </source>
</evidence>
<dbReference type="GO" id="GO:0006644">
    <property type="term" value="P:phospholipid metabolic process"/>
    <property type="evidence" value="ECO:0007669"/>
    <property type="project" value="InterPro"/>
</dbReference>
<evidence type="ECO:0000256" key="3">
    <source>
        <dbReference type="ARBA" id="ARBA00022692"/>
    </source>
</evidence>
<evidence type="ECO:0000256" key="4">
    <source>
        <dbReference type="ARBA" id="ARBA00022989"/>
    </source>
</evidence>
<evidence type="ECO:0000313" key="9">
    <source>
        <dbReference type="Proteomes" id="UP000276776"/>
    </source>
</evidence>
<dbReference type="InterPro" id="IPR057339">
    <property type="entry name" value="RBD_SIN1"/>
</dbReference>
<feature type="domain" description="Phosphatidic acid phosphatase type 2/haloperoxidase" evidence="7">
    <location>
        <begin position="126"/>
        <end position="274"/>
    </location>
</feature>
<dbReference type="EMBL" id="UYYF01004323">
    <property type="protein sequence ID" value="VDN02355.1"/>
    <property type="molecule type" value="Genomic_DNA"/>
</dbReference>
<evidence type="ECO:0000256" key="5">
    <source>
        <dbReference type="ARBA" id="ARBA00023136"/>
    </source>
</evidence>
<dbReference type="Proteomes" id="UP000276776">
    <property type="component" value="Unassembled WGS sequence"/>
</dbReference>
<reference evidence="8 9" key="2">
    <citation type="submission" date="2018-11" db="EMBL/GenBank/DDBJ databases">
        <authorList>
            <consortium name="Pathogen Informatics"/>
        </authorList>
    </citation>
    <scope>NUCLEOTIDE SEQUENCE [LARGE SCALE GENOMIC DNA]</scope>
</reference>
<dbReference type="Pfam" id="PF25322">
    <property type="entry name" value="RBD_SIN1"/>
    <property type="match status" value="1"/>
</dbReference>
<dbReference type="InterPro" id="IPR036938">
    <property type="entry name" value="PAP2/HPO_sf"/>
</dbReference>
<feature type="transmembrane region" description="Helical" evidence="6">
    <location>
        <begin position="257"/>
        <end position="274"/>
    </location>
</feature>
<dbReference type="InterPro" id="IPR011993">
    <property type="entry name" value="PH-like_dom_sf"/>
</dbReference>
<dbReference type="Gene3D" id="2.30.29.30">
    <property type="entry name" value="Pleckstrin-homology domain (PH domain)/Phosphotyrosine-binding domain (PTB)"/>
    <property type="match status" value="1"/>
</dbReference>
<keyword evidence="5 6" id="KW-0472">Membrane</keyword>
<dbReference type="OrthoDB" id="241990at2759"/>
<organism evidence="10">
    <name type="scientific">Thelazia callipaeda</name>
    <name type="common">Oriental eyeworm</name>
    <name type="synonym">Parasitic nematode</name>
    <dbReference type="NCBI Taxonomy" id="103827"/>
    <lineage>
        <taxon>Eukaryota</taxon>
        <taxon>Metazoa</taxon>
        <taxon>Ecdysozoa</taxon>
        <taxon>Nematoda</taxon>
        <taxon>Chromadorea</taxon>
        <taxon>Rhabditida</taxon>
        <taxon>Spirurina</taxon>
        <taxon>Spiruromorpha</taxon>
        <taxon>Thelazioidea</taxon>
        <taxon>Thelaziidae</taxon>
        <taxon>Thelazia</taxon>
    </lineage>
</organism>
<evidence type="ECO:0000256" key="6">
    <source>
        <dbReference type="SAM" id="Phobius"/>
    </source>
</evidence>
<dbReference type="Pfam" id="PF16978">
    <property type="entry name" value="CRIM"/>
    <property type="match status" value="1"/>
</dbReference>
<dbReference type="InterPro" id="IPR000326">
    <property type="entry name" value="PAP2/HPO"/>
</dbReference>
<dbReference type="SUPFAM" id="SSF48317">
    <property type="entry name" value="Acid phosphatase/Vanadium-dependent haloperoxidase"/>
    <property type="match status" value="1"/>
</dbReference>
<name>A0A0N5CXM5_THECL</name>
<dbReference type="PANTHER" id="PTHR10165">
    <property type="entry name" value="LIPID PHOSPHATE PHOSPHATASE"/>
    <property type="match status" value="1"/>
</dbReference>
<dbReference type="STRING" id="103827.A0A0N5CXM5"/>
<feature type="transmembrane region" description="Helical" evidence="6">
    <location>
        <begin position="195"/>
        <end position="213"/>
    </location>
</feature>
<reference evidence="10" key="1">
    <citation type="submission" date="2016-04" db="UniProtKB">
        <authorList>
            <consortium name="WormBaseParasite"/>
        </authorList>
    </citation>
    <scope>IDENTIFICATION</scope>
</reference>
<keyword evidence="4 6" id="KW-1133">Transmembrane helix</keyword>
<dbReference type="GO" id="GO:0005886">
    <property type="term" value="C:plasma membrane"/>
    <property type="evidence" value="ECO:0007669"/>
    <property type="project" value="TreeGrafter"/>
</dbReference>
<dbReference type="Pfam" id="PF01569">
    <property type="entry name" value="PAP2"/>
    <property type="match status" value="1"/>
</dbReference>
<comment type="subcellular location">
    <subcellularLocation>
        <location evidence="1">Membrane</location>
        <topology evidence="1">Multi-pass membrane protein</topology>
    </subcellularLocation>
</comment>
<dbReference type="Gene3D" id="1.20.144.10">
    <property type="entry name" value="Phosphatidic acid phosphatase type 2/haloperoxidase"/>
    <property type="match status" value="1"/>
</dbReference>
<dbReference type="InterPro" id="IPR031567">
    <property type="entry name" value="CRIM_dom"/>
</dbReference>
<feature type="transmembrane region" description="Helical" evidence="6">
    <location>
        <begin position="130"/>
        <end position="148"/>
    </location>
</feature>
<proteinExistence type="inferred from homology"/>
<feature type="transmembrane region" description="Helical" evidence="6">
    <location>
        <begin position="225"/>
        <end position="245"/>
    </location>
</feature>
<keyword evidence="3 6" id="KW-0812">Transmembrane</keyword>